<sequence>MFNVKIAAVLAVASLALSPVAFAQDAAPQTDDAAQAKAKADAEALATPSTEGVVTDAASCTYEGGNVETLSNGTICLIPMRGEALASQFYDGQGFGVIQCEGNGEFANEITPGGSFCRVYLTEKIVPKTREEIEAELAAQTAAALAEGASDATN</sequence>
<protein>
    <submittedName>
        <fullName evidence="2">Uncharacterized protein</fullName>
    </submittedName>
</protein>
<dbReference type="RefSeq" id="WP_284369553.1">
    <property type="nucleotide sequence ID" value="NZ_BSNJ01000001.1"/>
</dbReference>
<evidence type="ECO:0000313" key="2">
    <source>
        <dbReference type="EMBL" id="GLQ19690.1"/>
    </source>
</evidence>
<reference evidence="2" key="2">
    <citation type="submission" date="2023-01" db="EMBL/GenBank/DDBJ databases">
        <title>Draft genome sequence of Algimonas porphyrae strain NBRC 108216.</title>
        <authorList>
            <person name="Sun Q."/>
            <person name="Mori K."/>
        </authorList>
    </citation>
    <scope>NUCLEOTIDE SEQUENCE</scope>
    <source>
        <strain evidence="2">NBRC 108216</strain>
    </source>
</reference>
<comment type="caution">
    <text evidence="2">The sequence shown here is derived from an EMBL/GenBank/DDBJ whole genome shotgun (WGS) entry which is preliminary data.</text>
</comment>
<keyword evidence="3" id="KW-1185">Reference proteome</keyword>
<gene>
    <name evidence="2" type="ORF">GCM10007854_06450</name>
</gene>
<accession>A0ABQ5UY81</accession>
<reference evidence="2" key="1">
    <citation type="journal article" date="2014" name="Int. J. Syst. Evol. Microbiol.">
        <title>Complete genome of a new Firmicutes species belonging to the dominant human colonic microbiota ('Ruminococcus bicirculans') reveals two chromosomes and a selective capacity to utilize plant glucans.</title>
        <authorList>
            <consortium name="NISC Comparative Sequencing Program"/>
            <person name="Wegmann U."/>
            <person name="Louis P."/>
            <person name="Goesmann A."/>
            <person name="Henrissat B."/>
            <person name="Duncan S.H."/>
            <person name="Flint H.J."/>
        </authorList>
    </citation>
    <scope>NUCLEOTIDE SEQUENCE</scope>
    <source>
        <strain evidence="2">NBRC 108216</strain>
    </source>
</reference>
<evidence type="ECO:0000256" key="1">
    <source>
        <dbReference type="SAM" id="SignalP"/>
    </source>
</evidence>
<evidence type="ECO:0000313" key="3">
    <source>
        <dbReference type="Proteomes" id="UP001161390"/>
    </source>
</evidence>
<feature type="chain" id="PRO_5045436404" evidence="1">
    <location>
        <begin position="24"/>
        <end position="154"/>
    </location>
</feature>
<dbReference type="Proteomes" id="UP001161390">
    <property type="component" value="Unassembled WGS sequence"/>
</dbReference>
<feature type="signal peptide" evidence="1">
    <location>
        <begin position="1"/>
        <end position="23"/>
    </location>
</feature>
<dbReference type="EMBL" id="BSNJ01000001">
    <property type="protein sequence ID" value="GLQ19690.1"/>
    <property type="molecule type" value="Genomic_DNA"/>
</dbReference>
<keyword evidence="1" id="KW-0732">Signal</keyword>
<name>A0ABQ5UY81_9PROT</name>
<proteinExistence type="predicted"/>
<organism evidence="2 3">
    <name type="scientific">Algimonas porphyrae</name>
    <dbReference type="NCBI Taxonomy" id="1128113"/>
    <lineage>
        <taxon>Bacteria</taxon>
        <taxon>Pseudomonadati</taxon>
        <taxon>Pseudomonadota</taxon>
        <taxon>Alphaproteobacteria</taxon>
        <taxon>Maricaulales</taxon>
        <taxon>Robiginitomaculaceae</taxon>
        <taxon>Algimonas</taxon>
    </lineage>
</organism>